<organism evidence="2 3">
    <name type="scientific">Lithospermum erythrorhizon</name>
    <name type="common">Purple gromwell</name>
    <name type="synonym">Lithospermum officinale var. erythrorhizon</name>
    <dbReference type="NCBI Taxonomy" id="34254"/>
    <lineage>
        <taxon>Eukaryota</taxon>
        <taxon>Viridiplantae</taxon>
        <taxon>Streptophyta</taxon>
        <taxon>Embryophyta</taxon>
        <taxon>Tracheophyta</taxon>
        <taxon>Spermatophyta</taxon>
        <taxon>Magnoliopsida</taxon>
        <taxon>eudicotyledons</taxon>
        <taxon>Gunneridae</taxon>
        <taxon>Pentapetalae</taxon>
        <taxon>asterids</taxon>
        <taxon>lamiids</taxon>
        <taxon>Boraginales</taxon>
        <taxon>Boraginaceae</taxon>
        <taxon>Boraginoideae</taxon>
        <taxon>Lithospermeae</taxon>
        <taxon>Lithospermum</taxon>
    </lineage>
</organism>
<dbReference type="PANTHER" id="PTHR37250">
    <property type="entry name" value="OS05G0496000 PROTEIN"/>
    <property type="match status" value="1"/>
</dbReference>
<dbReference type="Proteomes" id="UP001454036">
    <property type="component" value="Unassembled WGS sequence"/>
</dbReference>
<dbReference type="AlphaFoldDB" id="A0AAV3R3H6"/>
<accession>A0AAV3R3H6</accession>
<feature type="region of interest" description="Disordered" evidence="1">
    <location>
        <begin position="1"/>
        <end position="47"/>
    </location>
</feature>
<dbReference type="EMBL" id="BAABME010006985">
    <property type="protein sequence ID" value="GAA0169813.1"/>
    <property type="molecule type" value="Genomic_DNA"/>
</dbReference>
<gene>
    <name evidence="2" type="ORF">LIER_24211</name>
</gene>
<feature type="compositionally biased region" description="Basic and acidic residues" evidence="1">
    <location>
        <begin position="1"/>
        <end position="21"/>
    </location>
</feature>
<name>A0AAV3R3H6_LITER</name>
<feature type="region of interest" description="Disordered" evidence="1">
    <location>
        <begin position="115"/>
        <end position="136"/>
    </location>
</feature>
<sequence length="136" mass="14711">MDYKSSEKMQDDTERSRKDDATNYLQPKLGTEGGLSSGQVVQEENTGEHTVFFDYDKDASPVTTPPSAGEVNMEASIMPDDVTRAGGLGTRDDISSMLPVAADSTDFEAALRDAREYEEPQGKISRPGLGWGGNSE</sequence>
<keyword evidence="3" id="KW-1185">Reference proteome</keyword>
<reference evidence="2 3" key="1">
    <citation type="submission" date="2024-01" db="EMBL/GenBank/DDBJ databases">
        <title>The complete chloroplast genome sequence of Lithospermum erythrorhizon: insights into the phylogenetic relationship among Boraginaceae species and the maternal lineages of purple gromwells.</title>
        <authorList>
            <person name="Okada T."/>
            <person name="Watanabe K."/>
        </authorList>
    </citation>
    <scope>NUCLEOTIDE SEQUENCE [LARGE SCALE GENOMIC DNA]</scope>
</reference>
<evidence type="ECO:0000313" key="2">
    <source>
        <dbReference type="EMBL" id="GAA0169813.1"/>
    </source>
</evidence>
<comment type="caution">
    <text evidence="2">The sequence shown here is derived from an EMBL/GenBank/DDBJ whole genome shotgun (WGS) entry which is preliminary data.</text>
</comment>
<evidence type="ECO:0000313" key="3">
    <source>
        <dbReference type="Proteomes" id="UP001454036"/>
    </source>
</evidence>
<protein>
    <submittedName>
        <fullName evidence="2">Uncharacterized protein</fullName>
    </submittedName>
</protein>
<evidence type="ECO:0000256" key="1">
    <source>
        <dbReference type="SAM" id="MobiDB-lite"/>
    </source>
</evidence>
<proteinExistence type="predicted"/>
<dbReference type="PANTHER" id="PTHR37250:SF1">
    <property type="entry name" value="OS05G0496000 PROTEIN"/>
    <property type="match status" value="1"/>
</dbReference>